<sequence>MARRGVALGLPAALLVAGVWWWAVLRLVLTPERTGLIEGAVAAGGWGLSLLPVHVTAARAGAGWIARASATKASVTRATAARAAVTRASQRRRSGG</sequence>
<gene>
    <name evidence="1" type="ORF">NBG84_09070</name>
</gene>
<proteinExistence type="predicted"/>
<evidence type="ECO:0000313" key="2">
    <source>
        <dbReference type="Proteomes" id="UP001431429"/>
    </source>
</evidence>
<dbReference type="RefSeq" id="WP_250918774.1">
    <property type="nucleotide sequence ID" value="NZ_JAMQAW010000007.1"/>
</dbReference>
<keyword evidence="2" id="KW-1185">Reference proteome</keyword>
<evidence type="ECO:0008006" key="3">
    <source>
        <dbReference type="Google" id="ProtNLM"/>
    </source>
</evidence>
<comment type="caution">
    <text evidence="1">The sequence shown here is derived from an EMBL/GenBank/DDBJ whole genome shotgun (WGS) entry which is preliminary data.</text>
</comment>
<protein>
    <recommendedName>
        <fullName evidence="3">Integral membrane protein</fullName>
    </recommendedName>
</protein>
<dbReference type="Proteomes" id="UP001431429">
    <property type="component" value="Unassembled WGS sequence"/>
</dbReference>
<reference evidence="1" key="1">
    <citation type="submission" date="2022-06" db="EMBL/GenBank/DDBJ databases">
        <title>Genome public.</title>
        <authorList>
            <person name="Sun Q."/>
        </authorList>
    </citation>
    <scope>NUCLEOTIDE SEQUENCE</scope>
    <source>
        <strain evidence="1">CWNU-1</strain>
    </source>
</reference>
<accession>A0ABT0UJS0</accession>
<name>A0ABT0UJS0_9ACTN</name>
<dbReference type="EMBL" id="JAMQAW010000007">
    <property type="protein sequence ID" value="MCM2388446.1"/>
    <property type="molecule type" value="Genomic_DNA"/>
</dbReference>
<evidence type="ECO:0000313" key="1">
    <source>
        <dbReference type="EMBL" id="MCM2388446.1"/>
    </source>
</evidence>
<organism evidence="1 2">
    <name type="scientific">Streptomyces albipurpureus</name>
    <dbReference type="NCBI Taxonomy" id="2897419"/>
    <lineage>
        <taxon>Bacteria</taxon>
        <taxon>Bacillati</taxon>
        <taxon>Actinomycetota</taxon>
        <taxon>Actinomycetes</taxon>
        <taxon>Kitasatosporales</taxon>
        <taxon>Streptomycetaceae</taxon>
        <taxon>Streptomyces</taxon>
    </lineage>
</organism>